<sequence>MDKTGALSLTLLFLFVAGAEADKCKDVRATSTAACRQASTSKLLYDICVQMLAGSPDRGDVRSHALTAAGAVLESYAATGVAINKMLRSGSDRMKEAMLFCTQYYYHAQIRFKEIKTLLEDNSDCDLKTFEAVYSDAIMRLDDCRSKMIPIQGESPSMYGMIYTDGHRSFLAFRLGLLVANP</sequence>
<dbReference type="OMA" id="HCALTTE"/>
<dbReference type="Gramene" id="TraesNOR4B03G02247410.1">
    <property type="protein sequence ID" value="TraesNOR4B03G02247410.1.CDS1"/>
    <property type="gene ID" value="TraesNOR4B03G02247410"/>
</dbReference>
<dbReference type="PANTHER" id="PTHR34838:SF2">
    <property type="entry name" value="OS08G0142500 PROTEIN"/>
    <property type="match status" value="1"/>
</dbReference>
<dbReference type="EnsemblPlants" id="TraesCS4B02G022200.1">
    <property type="protein sequence ID" value="TraesCS4B02G022200.1.cds1"/>
    <property type="gene ID" value="TraesCS4B02G022200"/>
</dbReference>
<dbReference type="InterPro" id="IPR035513">
    <property type="entry name" value="Invertase/methylesterase_inhib"/>
</dbReference>
<reference evidence="2" key="2">
    <citation type="submission" date="2018-10" db="UniProtKB">
        <authorList>
            <consortium name="EnsemblPlants"/>
        </authorList>
    </citation>
    <scope>IDENTIFICATION</scope>
</reference>
<dbReference type="Gramene" id="TraesLAC4B03G02184230.1">
    <property type="protein sequence ID" value="TraesLAC4B03G02184230.1.CDS1"/>
    <property type="gene ID" value="TraesLAC4B03G02184230"/>
</dbReference>
<dbReference type="Gramene" id="TraesCS4B03G0046200.1">
    <property type="protein sequence ID" value="TraesCS4B03G0046200.1.CDS1"/>
    <property type="gene ID" value="TraesCS4B03G0046200"/>
</dbReference>
<name>A0A3B6IMY3_WHEAT</name>
<evidence type="ECO:0000313" key="2">
    <source>
        <dbReference type="EnsemblPlants" id="TraesCS4B02G022200.1.cds1"/>
    </source>
</evidence>
<dbReference type="SUPFAM" id="SSF101148">
    <property type="entry name" value="Plant invertase/pectin methylesterase inhibitor"/>
    <property type="match status" value="1"/>
</dbReference>
<dbReference type="Gramene" id="TraesSYM4B03G02257610.1">
    <property type="protein sequence ID" value="TraesSYM4B03G02257610.1.CDS1"/>
    <property type="gene ID" value="TraesSYM4B03G02257610"/>
</dbReference>
<reference evidence="2" key="1">
    <citation type="submission" date="2018-08" db="EMBL/GenBank/DDBJ databases">
        <authorList>
            <person name="Rossello M."/>
        </authorList>
    </citation>
    <scope>NUCLEOTIDE SEQUENCE [LARGE SCALE GENOMIC DNA]</scope>
    <source>
        <strain evidence="2">cv. Chinese Spring</strain>
    </source>
</reference>
<dbReference type="Gramene" id="TraesMAC4B03G02230310.1">
    <property type="protein sequence ID" value="TraesMAC4B03G02230310.1.CDS1"/>
    <property type="gene ID" value="TraesMAC4B03G02230310"/>
</dbReference>
<dbReference type="Gramene" id="TraesWEE_scaffold_044834_01G000300.1">
    <property type="protein sequence ID" value="TraesWEE_scaffold_044834_01G000300.1"/>
    <property type="gene ID" value="TraesWEE_scaffold_044834_01G000300"/>
</dbReference>
<accession>A0A3B6IMY3</accession>
<dbReference type="Gramene" id="TraesCS4B02G022200.1">
    <property type="protein sequence ID" value="TraesCS4B02G022200.1.cds1"/>
    <property type="gene ID" value="TraesCS4B02G022200"/>
</dbReference>
<dbReference type="Gramene" id="TraesRN4B0100045000.1">
    <property type="protein sequence ID" value="TraesRN4B0100045000.1"/>
    <property type="gene ID" value="TraesRN4B0100045000"/>
</dbReference>
<feature type="signal peptide" evidence="1">
    <location>
        <begin position="1"/>
        <end position="21"/>
    </location>
</feature>
<dbReference type="Gramene" id="TraesJUL4B03G02251200.1">
    <property type="protein sequence ID" value="TraesJUL4B03G02251200.1.CDS1"/>
    <property type="gene ID" value="TraesJUL4B03G02251200"/>
</dbReference>
<dbReference type="Gene3D" id="1.20.140.40">
    <property type="entry name" value="Invertase/pectin methylesterase inhibitor family protein"/>
    <property type="match status" value="1"/>
</dbReference>
<dbReference type="SMR" id="A0A3B6IMY3"/>
<evidence type="ECO:0000256" key="1">
    <source>
        <dbReference type="SAM" id="SignalP"/>
    </source>
</evidence>
<proteinExistence type="predicted"/>
<keyword evidence="3" id="KW-1185">Reference proteome</keyword>
<evidence type="ECO:0008006" key="4">
    <source>
        <dbReference type="Google" id="ProtNLM"/>
    </source>
</evidence>
<dbReference type="Proteomes" id="UP000019116">
    <property type="component" value="Chromosome 4B"/>
</dbReference>
<dbReference type="AlphaFoldDB" id="A0A3B6IMY3"/>
<feature type="chain" id="PRO_5043175636" description="Pectinesterase inhibitor domain-containing protein" evidence="1">
    <location>
        <begin position="22"/>
        <end position="182"/>
    </location>
</feature>
<protein>
    <recommendedName>
        <fullName evidence="4">Pectinesterase inhibitor domain-containing protein</fullName>
    </recommendedName>
</protein>
<organism evidence="2">
    <name type="scientific">Triticum aestivum</name>
    <name type="common">Wheat</name>
    <dbReference type="NCBI Taxonomy" id="4565"/>
    <lineage>
        <taxon>Eukaryota</taxon>
        <taxon>Viridiplantae</taxon>
        <taxon>Streptophyta</taxon>
        <taxon>Embryophyta</taxon>
        <taxon>Tracheophyta</taxon>
        <taxon>Spermatophyta</taxon>
        <taxon>Magnoliopsida</taxon>
        <taxon>Liliopsida</taxon>
        <taxon>Poales</taxon>
        <taxon>Poaceae</taxon>
        <taxon>BOP clade</taxon>
        <taxon>Pooideae</taxon>
        <taxon>Triticodae</taxon>
        <taxon>Triticeae</taxon>
        <taxon>Triticinae</taxon>
        <taxon>Triticum</taxon>
    </lineage>
</organism>
<keyword evidence="1" id="KW-0732">Signal</keyword>
<dbReference type="PANTHER" id="PTHR34838">
    <property type="entry name" value="OS08G0142100 PROTEIN-RELATED"/>
    <property type="match status" value="1"/>
</dbReference>
<evidence type="ECO:0000313" key="3">
    <source>
        <dbReference type="Proteomes" id="UP000019116"/>
    </source>
</evidence>